<dbReference type="Pfam" id="PF04707">
    <property type="entry name" value="PRELI"/>
    <property type="match status" value="1"/>
</dbReference>
<protein>
    <recommendedName>
        <fullName evidence="9">ACB domain-containing protein</fullName>
    </recommendedName>
</protein>
<dbReference type="InterPro" id="IPR000582">
    <property type="entry name" value="Acyl-CoA-binding_protein"/>
</dbReference>
<dbReference type="PROSITE" id="PS50904">
    <property type="entry name" value="PRELI_MSF1"/>
    <property type="match status" value="1"/>
</dbReference>
<feature type="transmembrane region" description="Helical" evidence="3">
    <location>
        <begin position="135"/>
        <end position="155"/>
    </location>
</feature>
<evidence type="ECO:0000259" key="5">
    <source>
        <dbReference type="PROSITE" id="PS50904"/>
    </source>
</evidence>
<gene>
    <name evidence="7" type="ORF">PF008_g9420</name>
</gene>
<sequence length="439" mass="49982">MVWRTPLLTLPGVEAVLMAAFERAAQELKAAGAEGRVAVSDAQKLQLYALFKQATAGDCSASAPSAFRVVERAKWSSWSELRGTQPQEAKRRYVQLVQPLLPTFQAVQEAAPTPTTVAIQEPRPRQQAARGGTSWLLSWLAAAIAALFLGVKLALPWTQQHEMPQYEELSQKLSPLLWFGVGYSLVVVLRSRSFPWPEGLWVSRTAPLARPSGRRRRRHAPAESELDVFLREHGIKVVRQPEAGNSVPRLVLRLPEDADAFQFGDCNATIQYTVEQTADVYYRKFKEPLPDPASRLLESIEILEERQLDEYCAVFKRRLLRFRNEAPSLIKRFASSDFVEYIEDSLFDKHNRLFYVYVKNDSFQALGVLEDFAVYKAHSDKPQWTDLHQFCRVHITSSSLSFFRSRIEAFISNFYCKNAPDARSYHLQRITEEFGGPVE</sequence>
<keyword evidence="3" id="KW-0812">Transmembrane</keyword>
<dbReference type="InterPro" id="IPR035984">
    <property type="entry name" value="Acyl-CoA-binding_sf"/>
</dbReference>
<dbReference type="PROSITE" id="PS00880">
    <property type="entry name" value="ACB_1"/>
    <property type="match status" value="1"/>
</dbReference>
<feature type="signal peptide" evidence="4">
    <location>
        <begin position="1"/>
        <end position="15"/>
    </location>
</feature>
<evidence type="ECO:0000313" key="7">
    <source>
        <dbReference type="EMBL" id="KAE9344031.1"/>
    </source>
</evidence>
<dbReference type="GO" id="GO:0006631">
    <property type="term" value="P:fatty acid metabolic process"/>
    <property type="evidence" value="ECO:0007669"/>
    <property type="project" value="TreeGrafter"/>
</dbReference>
<feature type="domain" description="ACB" evidence="6">
    <location>
        <begin position="17"/>
        <end position="106"/>
    </location>
</feature>
<comment type="caution">
    <text evidence="7">The sequence shown here is derived from an EMBL/GenBank/DDBJ whole genome shotgun (WGS) entry which is preliminary data.</text>
</comment>
<dbReference type="PROSITE" id="PS51228">
    <property type="entry name" value="ACB_2"/>
    <property type="match status" value="1"/>
</dbReference>
<name>A0A6G0RXQ0_9STRA</name>
<dbReference type="SUPFAM" id="SSF47027">
    <property type="entry name" value="Acyl-CoA binding protein"/>
    <property type="match status" value="1"/>
</dbReference>
<keyword evidence="3" id="KW-0472">Membrane</keyword>
<dbReference type="EMBL" id="QXFY01000450">
    <property type="protein sequence ID" value="KAE9344031.1"/>
    <property type="molecule type" value="Genomic_DNA"/>
</dbReference>
<accession>A0A6G0RXQ0</accession>
<evidence type="ECO:0000256" key="2">
    <source>
        <dbReference type="ARBA" id="ARBA00023121"/>
    </source>
</evidence>
<feature type="domain" description="PRELI/MSF1" evidence="5">
    <location>
        <begin position="261"/>
        <end position="438"/>
    </location>
</feature>
<evidence type="ECO:0000256" key="4">
    <source>
        <dbReference type="SAM" id="SignalP"/>
    </source>
</evidence>
<organism evidence="7 8">
    <name type="scientific">Phytophthora fragariae</name>
    <dbReference type="NCBI Taxonomy" id="53985"/>
    <lineage>
        <taxon>Eukaryota</taxon>
        <taxon>Sar</taxon>
        <taxon>Stramenopiles</taxon>
        <taxon>Oomycota</taxon>
        <taxon>Peronosporomycetes</taxon>
        <taxon>Peronosporales</taxon>
        <taxon>Peronosporaceae</taxon>
        <taxon>Phytophthora</taxon>
    </lineage>
</organism>
<dbReference type="InterPro" id="IPR006797">
    <property type="entry name" value="PRELI/MSF1_dom"/>
</dbReference>
<evidence type="ECO:0000256" key="1">
    <source>
        <dbReference type="ARBA" id="ARBA00005567"/>
    </source>
</evidence>
<dbReference type="Proteomes" id="UP000486351">
    <property type="component" value="Unassembled WGS sequence"/>
</dbReference>
<keyword evidence="2" id="KW-0446">Lipid-binding</keyword>
<feature type="chain" id="PRO_5026155854" description="ACB domain-containing protein" evidence="4">
    <location>
        <begin position="16"/>
        <end position="439"/>
    </location>
</feature>
<comment type="similarity">
    <text evidence="1">Belongs to the ACBP family.</text>
</comment>
<dbReference type="PRINTS" id="PR00689">
    <property type="entry name" value="ACOABINDINGP"/>
</dbReference>
<proteinExistence type="inferred from homology"/>
<evidence type="ECO:0000313" key="8">
    <source>
        <dbReference type="Proteomes" id="UP000486351"/>
    </source>
</evidence>
<evidence type="ECO:0008006" key="9">
    <source>
        <dbReference type="Google" id="ProtNLM"/>
    </source>
</evidence>
<reference evidence="7 8" key="1">
    <citation type="submission" date="2018-09" db="EMBL/GenBank/DDBJ databases">
        <title>Genomic investigation of the strawberry pathogen Phytophthora fragariae indicates pathogenicity is determined by transcriptional variation in three key races.</title>
        <authorList>
            <person name="Adams T.M."/>
            <person name="Armitage A.D."/>
            <person name="Sobczyk M.K."/>
            <person name="Bates H.J."/>
            <person name="Dunwell J.M."/>
            <person name="Nellist C.F."/>
            <person name="Harrison R.J."/>
        </authorList>
    </citation>
    <scope>NUCLEOTIDE SEQUENCE [LARGE SCALE GENOMIC DNA]</scope>
    <source>
        <strain evidence="7 8">NOV-77</strain>
    </source>
</reference>
<dbReference type="Pfam" id="PF00887">
    <property type="entry name" value="ACBP"/>
    <property type="match status" value="1"/>
</dbReference>
<evidence type="ECO:0000259" key="6">
    <source>
        <dbReference type="PROSITE" id="PS51228"/>
    </source>
</evidence>
<evidence type="ECO:0000256" key="3">
    <source>
        <dbReference type="SAM" id="Phobius"/>
    </source>
</evidence>
<dbReference type="PANTHER" id="PTHR23310:SF62">
    <property type="entry name" value="ACYL-COA BINDING PROTEIN 1, ISOFORM A"/>
    <property type="match status" value="1"/>
</dbReference>
<dbReference type="Gene3D" id="1.20.80.10">
    <property type="match status" value="1"/>
</dbReference>
<dbReference type="AlphaFoldDB" id="A0A6G0RXQ0"/>
<keyword evidence="4" id="KW-0732">Signal</keyword>
<dbReference type="InterPro" id="IPR014352">
    <property type="entry name" value="FERM/acyl-CoA-bd_prot_sf"/>
</dbReference>
<dbReference type="PANTHER" id="PTHR23310">
    <property type="entry name" value="ACYL-COA-BINDING PROTEIN, ACBP"/>
    <property type="match status" value="1"/>
</dbReference>
<dbReference type="GO" id="GO:0000062">
    <property type="term" value="F:fatty-acyl-CoA binding"/>
    <property type="evidence" value="ECO:0007669"/>
    <property type="project" value="InterPro"/>
</dbReference>
<keyword evidence="3" id="KW-1133">Transmembrane helix</keyword>
<dbReference type="InterPro" id="IPR022408">
    <property type="entry name" value="Acyl-CoA-binding_prot_CS"/>
</dbReference>